<dbReference type="InterPro" id="IPR027417">
    <property type="entry name" value="P-loop_NTPase"/>
</dbReference>
<protein>
    <recommendedName>
        <fullName evidence="3">Molybdopterin-guanine dinucleotide biosynthesis protein B (MobB) domain-containing protein</fullName>
    </recommendedName>
</protein>
<evidence type="ECO:0000313" key="2">
    <source>
        <dbReference type="Proteomes" id="UP000051181"/>
    </source>
</evidence>
<proteinExistence type="predicted"/>
<dbReference type="AlphaFoldDB" id="A0A0R1FIR2"/>
<evidence type="ECO:0008006" key="3">
    <source>
        <dbReference type="Google" id="ProtNLM"/>
    </source>
</evidence>
<dbReference type="eggNOG" id="ENOG5032WPW">
    <property type="taxonomic scope" value="Bacteria"/>
</dbReference>
<comment type="caution">
    <text evidence="1">The sequence shown here is derived from an EMBL/GenBank/DDBJ whole genome shotgun (WGS) entry which is preliminary data.</text>
</comment>
<dbReference type="GeneID" id="65916805"/>
<reference evidence="1 2" key="1">
    <citation type="journal article" date="2015" name="Genome Announc.">
        <title>Expanding the biotechnology potential of lactobacilli through comparative genomics of 213 strains and associated genera.</title>
        <authorList>
            <person name="Sun Z."/>
            <person name="Harris H.M."/>
            <person name="McCann A."/>
            <person name="Guo C."/>
            <person name="Argimon S."/>
            <person name="Zhang W."/>
            <person name="Yang X."/>
            <person name="Jeffery I.B."/>
            <person name="Cooney J.C."/>
            <person name="Kagawa T.F."/>
            <person name="Liu W."/>
            <person name="Song Y."/>
            <person name="Salvetti E."/>
            <person name="Wrobel A."/>
            <person name="Rasinkangas P."/>
            <person name="Parkhill J."/>
            <person name="Rea M.C."/>
            <person name="O'Sullivan O."/>
            <person name="Ritari J."/>
            <person name="Douillard F.P."/>
            <person name="Paul Ross R."/>
            <person name="Yang R."/>
            <person name="Briner A.E."/>
            <person name="Felis G.E."/>
            <person name="de Vos W.M."/>
            <person name="Barrangou R."/>
            <person name="Klaenhammer T.R."/>
            <person name="Caufield P.W."/>
            <person name="Cui Y."/>
            <person name="Zhang H."/>
            <person name="O'Toole P.W."/>
        </authorList>
    </citation>
    <scope>NUCLEOTIDE SEQUENCE [LARGE SCALE GENOMIC DNA]</scope>
    <source>
        <strain evidence="1 2">DSM 20001</strain>
    </source>
</reference>
<dbReference type="Proteomes" id="UP000051181">
    <property type="component" value="Unassembled WGS sequence"/>
</dbReference>
<sequence length="192" mass="21184">MNELIAVPQMIQIGSTGRNSGKTVVAKKLIHRFKQRHTLVALKIITITGTRGKCQRGGVGCGICTSIDSGYELTEEKNRRGKKDTMELLKAGCQQVFLLKAFREHLLDGFEAFLAQIPADACIICESNSLRSYIRPGIFLMLNNQKKQVKPTAASVYNLADLVMTAPTDQELMQISIQATATQQEVWATQAV</sequence>
<evidence type="ECO:0000313" key="1">
    <source>
        <dbReference type="EMBL" id="KRK19204.1"/>
    </source>
</evidence>
<organism evidence="1 2">
    <name type="scientific">Loigolactobacillus coryniformis subsp. coryniformis KCTC 3167 = DSM 20001</name>
    <dbReference type="NCBI Taxonomy" id="913848"/>
    <lineage>
        <taxon>Bacteria</taxon>
        <taxon>Bacillati</taxon>
        <taxon>Bacillota</taxon>
        <taxon>Bacilli</taxon>
        <taxon>Lactobacillales</taxon>
        <taxon>Lactobacillaceae</taxon>
        <taxon>Loigolactobacillus</taxon>
    </lineage>
</organism>
<name>A0A0R1FIR2_9LACO</name>
<dbReference type="RefSeq" id="WP_010009774.1">
    <property type="nucleotide sequence ID" value="NZ_AZCN01000002.1"/>
</dbReference>
<dbReference type="PATRIC" id="fig|913848.6.peg.794"/>
<dbReference type="Gene3D" id="3.40.50.300">
    <property type="entry name" value="P-loop containing nucleotide triphosphate hydrolases"/>
    <property type="match status" value="1"/>
</dbReference>
<dbReference type="EMBL" id="AZCN01000002">
    <property type="protein sequence ID" value="KRK19204.1"/>
    <property type="molecule type" value="Genomic_DNA"/>
</dbReference>
<accession>A0A0R1FIR2</accession>
<gene>
    <name evidence="1" type="ORF">FD22_GL000765</name>
</gene>